<keyword evidence="1" id="KW-1133">Transmembrane helix</keyword>
<protein>
    <submittedName>
        <fullName evidence="2">Uncharacterized protein</fullName>
    </submittedName>
</protein>
<feature type="transmembrane region" description="Helical" evidence="1">
    <location>
        <begin position="70"/>
        <end position="93"/>
    </location>
</feature>
<dbReference type="EMBL" id="MU005584">
    <property type="protein sequence ID" value="KAF2683351.1"/>
    <property type="molecule type" value="Genomic_DNA"/>
</dbReference>
<reference evidence="2" key="1">
    <citation type="journal article" date="2020" name="Stud. Mycol.">
        <title>101 Dothideomycetes genomes: a test case for predicting lifestyles and emergence of pathogens.</title>
        <authorList>
            <person name="Haridas S."/>
            <person name="Albert R."/>
            <person name="Binder M."/>
            <person name="Bloem J."/>
            <person name="Labutti K."/>
            <person name="Salamov A."/>
            <person name="Andreopoulos B."/>
            <person name="Baker S."/>
            <person name="Barry K."/>
            <person name="Bills G."/>
            <person name="Bluhm B."/>
            <person name="Cannon C."/>
            <person name="Castanera R."/>
            <person name="Culley D."/>
            <person name="Daum C."/>
            <person name="Ezra D."/>
            <person name="Gonzalez J."/>
            <person name="Henrissat B."/>
            <person name="Kuo A."/>
            <person name="Liang C."/>
            <person name="Lipzen A."/>
            <person name="Lutzoni F."/>
            <person name="Magnuson J."/>
            <person name="Mondo S."/>
            <person name="Nolan M."/>
            <person name="Ohm R."/>
            <person name="Pangilinan J."/>
            <person name="Park H.-J."/>
            <person name="Ramirez L."/>
            <person name="Alfaro M."/>
            <person name="Sun H."/>
            <person name="Tritt A."/>
            <person name="Yoshinaga Y."/>
            <person name="Zwiers L.-H."/>
            <person name="Turgeon B."/>
            <person name="Goodwin S."/>
            <person name="Spatafora J."/>
            <person name="Crous P."/>
            <person name="Grigoriev I."/>
        </authorList>
    </citation>
    <scope>NUCLEOTIDE SEQUENCE</scope>
    <source>
        <strain evidence="2">CBS 122367</strain>
    </source>
</reference>
<name>A0A6G1IZH8_9PLEO</name>
<evidence type="ECO:0000313" key="2">
    <source>
        <dbReference type="EMBL" id="KAF2683351.1"/>
    </source>
</evidence>
<keyword evidence="1" id="KW-0812">Transmembrane</keyword>
<evidence type="ECO:0000313" key="3">
    <source>
        <dbReference type="Proteomes" id="UP000799291"/>
    </source>
</evidence>
<proteinExistence type="predicted"/>
<dbReference type="Proteomes" id="UP000799291">
    <property type="component" value="Unassembled WGS sequence"/>
</dbReference>
<dbReference type="AlphaFoldDB" id="A0A6G1IZH8"/>
<gene>
    <name evidence="2" type="ORF">K458DRAFT_45234</name>
</gene>
<sequence>MLVNVPARSLVWGFFVVCSSTVTDLRSLRSWDKRSQCFVLSNLSLDLILAWMAASLAYSSLVLTPHCYESSVEVFLCGICMVVKPFLLGQVFCRHLDSMLRRLGTRVIR</sequence>
<accession>A0A6G1IZH8</accession>
<evidence type="ECO:0000256" key="1">
    <source>
        <dbReference type="SAM" id="Phobius"/>
    </source>
</evidence>
<keyword evidence="3" id="KW-1185">Reference proteome</keyword>
<feature type="transmembrane region" description="Helical" evidence="1">
    <location>
        <begin position="37"/>
        <end position="58"/>
    </location>
</feature>
<organism evidence="2 3">
    <name type="scientific">Lentithecium fluviatile CBS 122367</name>
    <dbReference type="NCBI Taxonomy" id="1168545"/>
    <lineage>
        <taxon>Eukaryota</taxon>
        <taxon>Fungi</taxon>
        <taxon>Dikarya</taxon>
        <taxon>Ascomycota</taxon>
        <taxon>Pezizomycotina</taxon>
        <taxon>Dothideomycetes</taxon>
        <taxon>Pleosporomycetidae</taxon>
        <taxon>Pleosporales</taxon>
        <taxon>Massarineae</taxon>
        <taxon>Lentitheciaceae</taxon>
        <taxon>Lentithecium</taxon>
    </lineage>
</organism>
<keyword evidence="1" id="KW-0472">Membrane</keyword>